<dbReference type="Gene3D" id="1.10.150.20">
    <property type="entry name" value="5' to 3' exonuclease, C-terminal subdomain"/>
    <property type="match status" value="2"/>
</dbReference>
<evidence type="ECO:0000256" key="2">
    <source>
        <dbReference type="ARBA" id="ARBA00012417"/>
    </source>
</evidence>
<dbReference type="InterPro" id="IPR002562">
    <property type="entry name" value="3'-5'_exonuclease_dom"/>
</dbReference>
<evidence type="ECO:0000256" key="16">
    <source>
        <dbReference type="RuleBase" id="RU004460"/>
    </source>
</evidence>
<dbReference type="InterPro" id="IPR036397">
    <property type="entry name" value="RNaseH_sf"/>
</dbReference>
<dbReference type="Gene3D" id="3.30.70.370">
    <property type="match status" value="1"/>
</dbReference>
<dbReference type="FunFam" id="3.40.50.1010:FF:000001">
    <property type="entry name" value="DNA polymerase I"/>
    <property type="match status" value="1"/>
</dbReference>
<evidence type="ECO:0000256" key="6">
    <source>
        <dbReference type="ARBA" id="ARBA00022705"/>
    </source>
</evidence>
<dbReference type="CDD" id="cd08637">
    <property type="entry name" value="DNA_pol_A_pol_I_C"/>
    <property type="match status" value="1"/>
</dbReference>
<feature type="domain" description="DNA-directed DNA polymerase family A palm" evidence="19">
    <location>
        <begin position="630"/>
        <end position="836"/>
    </location>
</feature>
<keyword evidence="11 16" id="KW-0239">DNA-directed DNA polymerase</keyword>
<dbReference type="EMBL" id="CABIKM010000006">
    <property type="protein sequence ID" value="VUZ84126.1"/>
    <property type="molecule type" value="Genomic_DNA"/>
</dbReference>
<evidence type="ECO:0000256" key="14">
    <source>
        <dbReference type="ARBA" id="ARBA00049244"/>
    </source>
</evidence>
<keyword evidence="13 16" id="KW-0234">DNA repair</keyword>
<evidence type="ECO:0000259" key="17">
    <source>
        <dbReference type="SMART" id="SM00474"/>
    </source>
</evidence>
<feature type="domain" description="5'-3' exonuclease" evidence="18">
    <location>
        <begin position="3"/>
        <end position="259"/>
    </location>
</feature>
<accession>A0A564ZG70</accession>
<dbReference type="Gene3D" id="3.40.50.1010">
    <property type="entry name" value="5'-nuclease"/>
    <property type="match status" value="1"/>
</dbReference>
<dbReference type="PANTHER" id="PTHR10133:SF27">
    <property type="entry name" value="DNA POLYMERASE NU"/>
    <property type="match status" value="1"/>
</dbReference>
<dbReference type="CDD" id="cd06140">
    <property type="entry name" value="DNA_polA_I_Bacillus_like_exo"/>
    <property type="match status" value="1"/>
</dbReference>
<evidence type="ECO:0000256" key="5">
    <source>
        <dbReference type="ARBA" id="ARBA00022695"/>
    </source>
</evidence>
<dbReference type="InterPro" id="IPR029060">
    <property type="entry name" value="PIN-like_dom_sf"/>
</dbReference>
<dbReference type="InterPro" id="IPR008918">
    <property type="entry name" value="HhH2"/>
</dbReference>
<evidence type="ECO:0000256" key="15">
    <source>
        <dbReference type="NCBIfam" id="TIGR00593"/>
    </source>
</evidence>
<evidence type="ECO:0000256" key="9">
    <source>
        <dbReference type="ARBA" id="ARBA00022801"/>
    </source>
</evidence>
<dbReference type="Proteomes" id="UP000334340">
    <property type="component" value="Unassembled WGS sequence"/>
</dbReference>
<evidence type="ECO:0000259" key="18">
    <source>
        <dbReference type="SMART" id="SM00475"/>
    </source>
</evidence>
<name>A0A564ZG70_9BACT</name>
<dbReference type="FunFam" id="1.10.150.20:FF:000003">
    <property type="entry name" value="DNA polymerase I"/>
    <property type="match status" value="1"/>
</dbReference>
<dbReference type="InterPro" id="IPR018320">
    <property type="entry name" value="DNA_polymerase_1"/>
</dbReference>
<dbReference type="SMART" id="SM00279">
    <property type="entry name" value="HhH2"/>
    <property type="match status" value="1"/>
</dbReference>
<evidence type="ECO:0000256" key="11">
    <source>
        <dbReference type="ARBA" id="ARBA00022932"/>
    </source>
</evidence>
<evidence type="ECO:0000259" key="19">
    <source>
        <dbReference type="SMART" id="SM00482"/>
    </source>
</evidence>
<dbReference type="GO" id="GO:0006302">
    <property type="term" value="P:double-strand break repair"/>
    <property type="evidence" value="ECO:0007669"/>
    <property type="project" value="TreeGrafter"/>
</dbReference>
<evidence type="ECO:0000313" key="21">
    <source>
        <dbReference type="Proteomes" id="UP000334340"/>
    </source>
</evidence>
<evidence type="ECO:0000256" key="3">
    <source>
        <dbReference type="ARBA" id="ARBA00020311"/>
    </source>
</evidence>
<dbReference type="Pfam" id="PF02739">
    <property type="entry name" value="5_3_exonuc_N"/>
    <property type="match status" value="1"/>
</dbReference>
<dbReference type="InterPro" id="IPR019760">
    <property type="entry name" value="DNA-dir_DNA_pol_A_CS"/>
</dbReference>
<dbReference type="Gene3D" id="3.30.420.10">
    <property type="entry name" value="Ribonuclease H-like superfamily/Ribonuclease H"/>
    <property type="match status" value="1"/>
</dbReference>
<dbReference type="PRINTS" id="PR00868">
    <property type="entry name" value="DNAPOLI"/>
</dbReference>
<dbReference type="SUPFAM" id="SSF88723">
    <property type="entry name" value="PIN domain-like"/>
    <property type="match status" value="1"/>
</dbReference>
<organism evidence="20 21">
    <name type="scientific">Candidatus Methylomirabilis lanthanidiphila</name>
    <dbReference type="NCBI Taxonomy" id="2211376"/>
    <lineage>
        <taxon>Bacteria</taxon>
        <taxon>Candidatus Methylomirabilota</taxon>
        <taxon>Candidatus Methylomirabilia</taxon>
        <taxon>Candidatus Methylomirabilales</taxon>
        <taxon>Candidatus Methylomirabilaceae</taxon>
        <taxon>Candidatus Methylomirabilis</taxon>
    </lineage>
</organism>
<comment type="similarity">
    <text evidence="1 16">Belongs to the DNA polymerase type-A family.</text>
</comment>
<dbReference type="SUPFAM" id="SSF56672">
    <property type="entry name" value="DNA/RNA polymerases"/>
    <property type="match status" value="1"/>
</dbReference>
<keyword evidence="12 16" id="KW-0238">DNA-binding</keyword>
<dbReference type="InterPro" id="IPR001098">
    <property type="entry name" value="DNA-dir_DNA_pol_A_palm_dom"/>
</dbReference>
<proteinExistence type="inferred from homology"/>
<dbReference type="NCBIfam" id="NF004397">
    <property type="entry name" value="PRK05755.1"/>
    <property type="match status" value="1"/>
</dbReference>
<evidence type="ECO:0000256" key="7">
    <source>
        <dbReference type="ARBA" id="ARBA00022722"/>
    </source>
</evidence>
<evidence type="ECO:0000313" key="20">
    <source>
        <dbReference type="EMBL" id="VUZ84126.1"/>
    </source>
</evidence>
<dbReference type="PANTHER" id="PTHR10133">
    <property type="entry name" value="DNA POLYMERASE I"/>
    <property type="match status" value="1"/>
</dbReference>
<dbReference type="GO" id="GO:0008409">
    <property type="term" value="F:5'-3' exonuclease activity"/>
    <property type="evidence" value="ECO:0007669"/>
    <property type="project" value="InterPro"/>
</dbReference>
<evidence type="ECO:0000256" key="4">
    <source>
        <dbReference type="ARBA" id="ARBA00022679"/>
    </source>
</evidence>
<keyword evidence="8 16" id="KW-0227">DNA damage</keyword>
<dbReference type="PROSITE" id="PS00447">
    <property type="entry name" value="DNA_POLYMERASE_A"/>
    <property type="match status" value="1"/>
</dbReference>
<dbReference type="SUPFAM" id="SSF53098">
    <property type="entry name" value="Ribonuclease H-like"/>
    <property type="match status" value="1"/>
</dbReference>
<dbReference type="AlphaFoldDB" id="A0A564ZG70"/>
<evidence type="ECO:0000256" key="13">
    <source>
        <dbReference type="ARBA" id="ARBA00023204"/>
    </source>
</evidence>
<dbReference type="NCBIfam" id="TIGR00593">
    <property type="entry name" value="pola"/>
    <property type="match status" value="1"/>
</dbReference>
<dbReference type="CDD" id="cd09898">
    <property type="entry name" value="H3TH_53EXO"/>
    <property type="match status" value="1"/>
</dbReference>
<dbReference type="GO" id="GO:0006261">
    <property type="term" value="P:DNA-templated DNA replication"/>
    <property type="evidence" value="ECO:0007669"/>
    <property type="project" value="UniProtKB-UniRule"/>
</dbReference>
<dbReference type="EC" id="2.7.7.7" evidence="2 15"/>
<dbReference type="FunFam" id="1.10.150.20:FF:000002">
    <property type="entry name" value="DNA polymerase I"/>
    <property type="match status" value="1"/>
</dbReference>
<dbReference type="Pfam" id="PF01367">
    <property type="entry name" value="5_3_exonuc"/>
    <property type="match status" value="1"/>
</dbReference>
<evidence type="ECO:0000256" key="10">
    <source>
        <dbReference type="ARBA" id="ARBA00022839"/>
    </source>
</evidence>
<dbReference type="CDD" id="cd09859">
    <property type="entry name" value="PIN_53EXO"/>
    <property type="match status" value="1"/>
</dbReference>
<dbReference type="SMART" id="SM00475">
    <property type="entry name" value="53EXOc"/>
    <property type="match status" value="1"/>
</dbReference>
<dbReference type="InterPro" id="IPR020045">
    <property type="entry name" value="DNA_polI_H3TH"/>
</dbReference>
<feature type="domain" description="3'-5' exonuclease" evidence="17">
    <location>
        <begin position="293"/>
        <end position="463"/>
    </location>
</feature>
<dbReference type="InterPro" id="IPR043502">
    <property type="entry name" value="DNA/RNA_pol_sf"/>
</dbReference>
<dbReference type="InterPro" id="IPR036279">
    <property type="entry name" value="5-3_exonuclease_C_sf"/>
</dbReference>
<reference evidence="20 21" key="1">
    <citation type="submission" date="2019-07" db="EMBL/GenBank/DDBJ databases">
        <authorList>
            <person name="Cremers G."/>
        </authorList>
    </citation>
    <scope>NUCLEOTIDE SEQUENCE [LARGE SCALE GENOMIC DNA]</scope>
</reference>
<protein>
    <recommendedName>
        <fullName evidence="3 15">DNA polymerase I</fullName>
        <ecNumber evidence="2 15">2.7.7.7</ecNumber>
    </recommendedName>
</protein>
<dbReference type="InterPro" id="IPR002421">
    <property type="entry name" value="5-3_exonuclease"/>
</dbReference>
<dbReference type="GO" id="GO:0003677">
    <property type="term" value="F:DNA binding"/>
    <property type="evidence" value="ECO:0007669"/>
    <property type="project" value="UniProtKB-UniRule"/>
</dbReference>
<gene>
    <name evidence="16" type="primary">polA</name>
    <name evidence="20" type="ORF">MELA_00492</name>
</gene>
<dbReference type="InterPro" id="IPR054690">
    <property type="entry name" value="DNA_polI_exonuclease"/>
</dbReference>
<dbReference type="InterPro" id="IPR020046">
    <property type="entry name" value="5-3_exonucl_a-hlix_arch_N"/>
</dbReference>
<dbReference type="InterPro" id="IPR012337">
    <property type="entry name" value="RNaseH-like_sf"/>
</dbReference>
<dbReference type="InterPro" id="IPR002298">
    <property type="entry name" value="DNA_polymerase_A"/>
</dbReference>
<keyword evidence="6 16" id="KW-0235">DNA replication</keyword>
<dbReference type="FunFam" id="1.20.1060.10:FF:000001">
    <property type="entry name" value="DNA polymerase I"/>
    <property type="match status" value="1"/>
</dbReference>
<keyword evidence="7" id="KW-0540">Nuclease</keyword>
<keyword evidence="21" id="KW-1185">Reference proteome</keyword>
<dbReference type="Gene3D" id="1.20.1060.10">
    <property type="entry name" value="Taq DNA Polymerase, Chain T, domain 4"/>
    <property type="match status" value="1"/>
</dbReference>
<dbReference type="GO" id="GO:0008408">
    <property type="term" value="F:3'-5' exonuclease activity"/>
    <property type="evidence" value="ECO:0007669"/>
    <property type="project" value="InterPro"/>
</dbReference>
<dbReference type="SMART" id="SM00482">
    <property type="entry name" value="POLAc"/>
    <property type="match status" value="1"/>
</dbReference>
<dbReference type="Pfam" id="PF22619">
    <property type="entry name" value="DNA_polI_exo1"/>
    <property type="match status" value="1"/>
</dbReference>
<dbReference type="GO" id="GO:0003887">
    <property type="term" value="F:DNA-directed DNA polymerase activity"/>
    <property type="evidence" value="ECO:0007669"/>
    <property type="project" value="UniProtKB-UniRule"/>
</dbReference>
<dbReference type="SUPFAM" id="SSF47807">
    <property type="entry name" value="5' to 3' exonuclease, C-terminal subdomain"/>
    <property type="match status" value="1"/>
</dbReference>
<keyword evidence="10" id="KW-0269">Exonuclease</keyword>
<dbReference type="SMART" id="SM00474">
    <property type="entry name" value="35EXOc"/>
    <property type="match status" value="1"/>
</dbReference>
<sequence length="873" mass="97306">MAGRSLFLIDGSSYLFRAYHALPPLSNNEGVPTGAVYGFTNMLLKIIRDERPDGVVVVFDSAGPTERHQRYADYKANRGQMPDELSRQLPYIYRVVDAMRIPLLMQQGQEADDLIGSLARQAATRDLYVTIATSDKDMLQLVGPGIRVYDSMKETVYDEPEVLTRFGVPPSQVVEVMGLMGDPIDNIPGVRGIGEKTARSLIQQFGSIEELVARLHEVKSAKVREILGRQVEQARLSRELARLRTDLQVDVDLEQLTLQPLDHPALQALFRELGFTGLQRAFTPVTSQSALRIIVVDCEEEIGEAANDLLAAERVAIAIAHDDDEQTDRALYGVAFCKEPDTALCFSSGPATGAYLERLRPVLSSESPAKIGHDLKRTMVALGRNGAVLRGLAFDTMVASYLLNPNRSDHSLTTVALEQLSVASASESSAKERRDRREETLRRAVEEAHLAWLLKEVLRSRLEQSGLLPLFETIEMPLIEVLASMEEVGFRVDVDQIEELGKELEGQLSRLESRIFALAGDRFNINSPKQLADVLFQRLKLQPLKRTKTGYSTNMEVLQRLAMTHELPAEVLNYRSLAKLKSTYVDVLLRLADRVSGRIHTSFNQTVTATGRLSSSEPNLQNIPVRTEVGRRIRQAFVASEGHRLLSADYSQIELRILADLSRDQALIVAFTAGADVHRSTAAEIFGVQPEEVTAEMRQRAKVINFGIVYGMSPFGLASELAMSQEEAGQYIDRYFRIYHGVKAFIDRTIRETAERGFVTTLWGRRRAIPELRSSEQTVRQLGERLAVNTPIQGSAADLIKIAMIAIFKRLRSEQLGTRMILQIHDELLFEVPEAELEVAKRVATEEMERAATLSVPLKVDLGIGVSWAEAHA</sequence>
<evidence type="ECO:0000256" key="1">
    <source>
        <dbReference type="ARBA" id="ARBA00007705"/>
    </source>
</evidence>
<evidence type="ECO:0000256" key="12">
    <source>
        <dbReference type="ARBA" id="ARBA00023125"/>
    </source>
</evidence>
<keyword evidence="5 16" id="KW-0548">Nucleotidyltransferase</keyword>
<keyword evidence="9" id="KW-0378">Hydrolase</keyword>
<comment type="catalytic activity">
    <reaction evidence="14 16">
        <text>DNA(n) + a 2'-deoxyribonucleoside 5'-triphosphate = DNA(n+1) + diphosphate</text>
        <dbReference type="Rhea" id="RHEA:22508"/>
        <dbReference type="Rhea" id="RHEA-COMP:17339"/>
        <dbReference type="Rhea" id="RHEA-COMP:17340"/>
        <dbReference type="ChEBI" id="CHEBI:33019"/>
        <dbReference type="ChEBI" id="CHEBI:61560"/>
        <dbReference type="ChEBI" id="CHEBI:173112"/>
        <dbReference type="EC" id="2.7.7.7"/>
    </reaction>
</comment>
<evidence type="ECO:0000256" key="8">
    <source>
        <dbReference type="ARBA" id="ARBA00022763"/>
    </source>
</evidence>
<keyword evidence="4 16" id="KW-0808">Transferase</keyword>
<dbReference type="Pfam" id="PF00476">
    <property type="entry name" value="DNA_pol_A"/>
    <property type="match status" value="1"/>
</dbReference>